<evidence type="ECO:0000313" key="10">
    <source>
        <dbReference type="Proteomes" id="UP001370490"/>
    </source>
</evidence>
<comment type="similarity">
    <text evidence="3 7">Belongs to the PTPA-type PPIase family.</text>
</comment>
<keyword evidence="8" id="KW-1133">Transmembrane helix</keyword>
<keyword evidence="8" id="KW-0812">Transmembrane</keyword>
<dbReference type="EC" id="5.2.1.8" evidence="7"/>
<keyword evidence="10" id="KW-1185">Reference proteome</keyword>
<dbReference type="GO" id="GO:0005634">
    <property type="term" value="C:nucleus"/>
    <property type="evidence" value="ECO:0007669"/>
    <property type="project" value="TreeGrafter"/>
</dbReference>
<reference evidence="9 10" key="1">
    <citation type="submission" date="2023-12" db="EMBL/GenBank/DDBJ databases">
        <title>A high-quality genome assembly for Dillenia turbinata (Dilleniales).</title>
        <authorList>
            <person name="Chanderbali A."/>
        </authorList>
    </citation>
    <scope>NUCLEOTIDE SEQUENCE [LARGE SCALE GENOMIC DNA]</scope>
    <source>
        <strain evidence="9">LSX21</strain>
        <tissue evidence="9">Leaf</tissue>
    </source>
</reference>
<evidence type="ECO:0000256" key="5">
    <source>
        <dbReference type="ARBA" id="ARBA00023110"/>
    </source>
</evidence>
<dbReference type="EMBL" id="JBAMMX010000014">
    <property type="protein sequence ID" value="KAK6927629.1"/>
    <property type="molecule type" value="Genomic_DNA"/>
</dbReference>
<dbReference type="CDD" id="cd04087">
    <property type="entry name" value="PTPA"/>
    <property type="match status" value="1"/>
</dbReference>
<evidence type="ECO:0000256" key="2">
    <source>
        <dbReference type="ARBA" id="ARBA00004496"/>
    </source>
</evidence>
<comment type="catalytic activity">
    <reaction evidence="1 7">
        <text>[protein]-peptidylproline (omega=180) = [protein]-peptidylproline (omega=0)</text>
        <dbReference type="Rhea" id="RHEA:16237"/>
        <dbReference type="Rhea" id="RHEA-COMP:10747"/>
        <dbReference type="Rhea" id="RHEA-COMP:10748"/>
        <dbReference type="ChEBI" id="CHEBI:83833"/>
        <dbReference type="ChEBI" id="CHEBI:83834"/>
        <dbReference type="EC" id="5.2.1.8"/>
    </reaction>
</comment>
<evidence type="ECO:0000256" key="8">
    <source>
        <dbReference type="SAM" id="Phobius"/>
    </source>
</evidence>
<evidence type="ECO:0000256" key="3">
    <source>
        <dbReference type="ARBA" id="ARBA00011019"/>
    </source>
</evidence>
<gene>
    <name evidence="9" type="ORF">RJ641_006220</name>
</gene>
<dbReference type="GO" id="GO:0005737">
    <property type="term" value="C:cytoplasm"/>
    <property type="evidence" value="ECO:0007669"/>
    <property type="project" value="UniProtKB-SubCell"/>
</dbReference>
<dbReference type="SUPFAM" id="SSF140984">
    <property type="entry name" value="PTPA-like"/>
    <property type="match status" value="1"/>
</dbReference>
<dbReference type="PANTHER" id="PTHR10012:SF0">
    <property type="entry name" value="SERINE_THREONINE-PROTEIN PHOSPHATASE 2A ACTIVATOR"/>
    <property type="match status" value="1"/>
</dbReference>
<accession>A0AAN8Z5W2</accession>
<organism evidence="9 10">
    <name type="scientific">Dillenia turbinata</name>
    <dbReference type="NCBI Taxonomy" id="194707"/>
    <lineage>
        <taxon>Eukaryota</taxon>
        <taxon>Viridiplantae</taxon>
        <taxon>Streptophyta</taxon>
        <taxon>Embryophyta</taxon>
        <taxon>Tracheophyta</taxon>
        <taxon>Spermatophyta</taxon>
        <taxon>Magnoliopsida</taxon>
        <taxon>eudicotyledons</taxon>
        <taxon>Gunneridae</taxon>
        <taxon>Pentapetalae</taxon>
        <taxon>Dilleniales</taxon>
        <taxon>Dilleniaceae</taxon>
        <taxon>Dillenia</taxon>
    </lineage>
</organism>
<dbReference type="GO" id="GO:0008160">
    <property type="term" value="F:protein tyrosine phosphatase activator activity"/>
    <property type="evidence" value="ECO:0007669"/>
    <property type="project" value="TreeGrafter"/>
</dbReference>
<dbReference type="InterPro" id="IPR004327">
    <property type="entry name" value="Phstyr_phstse_ac"/>
</dbReference>
<evidence type="ECO:0000256" key="4">
    <source>
        <dbReference type="ARBA" id="ARBA00022490"/>
    </source>
</evidence>
<dbReference type="Pfam" id="PF03095">
    <property type="entry name" value="PTPA"/>
    <property type="match status" value="2"/>
</dbReference>
<keyword evidence="8" id="KW-0472">Membrane</keyword>
<evidence type="ECO:0000313" key="9">
    <source>
        <dbReference type="EMBL" id="KAK6927629.1"/>
    </source>
</evidence>
<evidence type="ECO:0000256" key="1">
    <source>
        <dbReference type="ARBA" id="ARBA00000971"/>
    </source>
</evidence>
<protein>
    <recommendedName>
        <fullName evidence="7">Serine/threonine-protein phosphatase 2A activator</fullName>
        <ecNumber evidence="7">5.2.1.8</ecNumber>
    </recommendedName>
    <alternativeName>
        <fullName evidence="7">Phosphotyrosyl phosphatase activator</fullName>
    </alternativeName>
</protein>
<evidence type="ECO:0000256" key="6">
    <source>
        <dbReference type="ARBA" id="ARBA00023235"/>
    </source>
</evidence>
<dbReference type="InterPro" id="IPR043170">
    <property type="entry name" value="PTPA_C_lid"/>
</dbReference>
<sequence>MPQLRRTSNADSTPIFPLSLSSSVLHPHPLSCSQSSTLLPFPTTSHHSLACPSRPKSPHHFSIYPPFPNPIKQIHSQSDIDRFQNSESGSNFLGFIVALSESIRGRKISDPCLQSQTLVSIVSVLKTLIQWVDEIPPVQQSARYGNLSYRVWHERLEEQSEALMRKILESDGECDYSPAIIELVPYFMDCFGNASRIDYGTGHETNLGAWLYCLARLGLLKEEDYQGVVSRVFVKYLELMRKLQLVYCLEPAGSHGFVKKVKKGLFAEHSPLLDDISGVPNWNKVNSGLLKMYRVEVLGKVPIMQHFLFGSLIKCYLIQCSFSCSAFMSLGVVSGIYLVAGNCGKGRRYSPGFLEDTSGGSRCRYSVTVVRDRPFISNGHRDVGVMVWNAIFLLLLLTSFVLLCELSLLFLAWDETLPVCLHSSSF</sequence>
<proteinExistence type="inferred from homology"/>
<feature type="transmembrane region" description="Helical" evidence="8">
    <location>
        <begin position="390"/>
        <end position="413"/>
    </location>
</feature>
<dbReference type="InterPro" id="IPR037218">
    <property type="entry name" value="PTPA_sf"/>
</dbReference>
<keyword evidence="5 7" id="KW-0697">Rotamase</keyword>
<keyword evidence="4 7" id="KW-0963">Cytoplasm</keyword>
<dbReference type="AlphaFoldDB" id="A0AAN8Z5W2"/>
<dbReference type="Proteomes" id="UP001370490">
    <property type="component" value="Unassembled WGS sequence"/>
</dbReference>
<dbReference type="Gene3D" id="1.20.120.1150">
    <property type="match status" value="1"/>
</dbReference>
<comment type="subcellular location">
    <subcellularLocation>
        <location evidence="2 7">Cytoplasm</location>
    </subcellularLocation>
</comment>
<evidence type="ECO:0000256" key="7">
    <source>
        <dbReference type="RuleBase" id="RU361210"/>
    </source>
</evidence>
<comment type="function">
    <text evidence="7">PPIases accelerate the folding of proteins. It catalyzes the cis-trans isomerization of proline imidic peptide bonds in oligopeptides.</text>
</comment>
<dbReference type="PANTHER" id="PTHR10012">
    <property type="entry name" value="SERINE/THREONINE-PROTEIN PHOSPHATASE 2A REGULATORY SUBUNIT B"/>
    <property type="match status" value="1"/>
</dbReference>
<comment type="caution">
    <text evidence="9">The sequence shown here is derived from an EMBL/GenBank/DDBJ whole genome shotgun (WGS) entry which is preliminary data.</text>
</comment>
<name>A0AAN8Z5W2_9MAGN</name>
<feature type="transmembrane region" description="Helical" evidence="8">
    <location>
        <begin position="316"/>
        <end position="340"/>
    </location>
</feature>
<keyword evidence="6 7" id="KW-0413">Isomerase</keyword>
<dbReference type="GO" id="GO:0003755">
    <property type="term" value="F:peptidyl-prolyl cis-trans isomerase activity"/>
    <property type="evidence" value="ECO:0007669"/>
    <property type="project" value="UniProtKB-KW"/>
</dbReference>
<dbReference type="GO" id="GO:0000159">
    <property type="term" value="C:protein phosphatase type 2A complex"/>
    <property type="evidence" value="ECO:0007669"/>
    <property type="project" value="TreeGrafter"/>
</dbReference>
<dbReference type="GO" id="GO:0007052">
    <property type="term" value="P:mitotic spindle organization"/>
    <property type="evidence" value="ECO:0007669"/>
    <property type="project" value="TreeGrafter"/>
</dbReference>